<comment type="catalytic activity">
    <reaction evidence="6">
        <text>hydrogencarbonate + H(+) = CO2 + H2O</text>
        <dbReference type="Rhea" id="RHEA:10748"/>
        <dbReference type="ChEBI" id="CHEBI:15377"/>
        <dbReference type="ChEBI" id="CHEBI:15378"/>
        <dbReference type="ChEBI" id="CHEBI:16526"/>
        <dbReference type="ChEBI" id="CHEBI:17544"/>
        <dbReference type="EC" id="4.2.1.1"/>
    </reaction>
</comment>
<dbReference type="PROSITE" id="PS51144">
    <property type="entry name" value="ALPHA_CA_2"/>
    <property type="match status" value="1"/>
</dbReference>
<sequence>NERSFIRYMGSLTTPPCSEGVIWTIFTNTIPINEDSVNQLRQNLMRKVYRPVQPLNNRSIFRSY</sequence>
<dbReference type="InterPro" id="IPR001148">
    <property type="entry name" value="CA_dom"/>
</dbReference>
<evidence type="ECO:0000256" key="4">
    <source>
        <dbReference type="ARBA" id="ARBA00022833"/>
    </source>
</evidence>
<gene>
    <name evidence="8" type="ORF">KXQ929_LOCUS50750</name>
</gene>
<evidence type="ECO:0000259" key="7">
    <source>
        <dbReference type="PROSITE" id="PS51144"/>
    </source>
</evidence>
<feature type="non-terminal residue" evidence="8">
    <location>
        <position position="1"/>
    </location>
</feature>
<dbReference type="GO" id="GO:0004089">
    <property type="term" value="F:carbonate dehydratase activity"/>
    <property type="evidence" value="ECO:0007669"/>
    <property type="project" value="UniProtKB-EC"/>
</dbReference>
<evidence type="ECO:0000256" key="1">
    <source>
        <dbReference type="ARBA" id="ARBA00010718"/>
    </source>
</evidence>
<dbReference type="EMBL" id="CAJOBB010023853">
    <property type="protein sequence ID" value="CAF4396135.1"/>
    <property type="molecule type" value="Genomic_DNA"/>
</dbReference>
<proteinExistence type="inferred from homology"/>
<dbReference type="EC" id="4.2.1.1" evidence="2"/>
<keyword evidence="3" id="KW-0479">Metal-binding</keyword>
<dbReference type="Proteomes" id="UP000663868">
    <property type="component" value="Unassembled WGS sequence"/>
</dbReference>
<evidence type="ECO:0000256" key="6">
    <source>
        <dbReference type="ARBA" id="ARBA00048348"/>
    </source>
</evidence>
<dbReference type="InterPro" id="IPR036398">
    <property type="entry name" value="CA_dom_sf"/>
</dbReference>
<protein>
    <recommendedName>
        <fullName evidence="2">carbonic anhydrase</fullName>
        <ecNumber evidence="2">4.2.1.1</ecNumber>
    </recommendedName>
</protein>
<comment type="caution">
    <text evidence="8">The sequence shown here is derived from an EMBL/GenBank/DDBJ whole genome shotgun (WGS) entry which is preliminary data.</text>
</comment>
<dbReference type="Gene3D" id="3.10.200.10">
    <property type="entry name" value="Alpha carbonic anhydrase"/>
    <property type="match status" value="1"/>
</dbReference>
<keyword evidence="5" id="KW-0456">Lyase</keyword>
<evidence type="ECO:0000313" key="9">
    <source>
        <dbReference type="Proteomes" id="UP000663868"/>
    </source>
</evidence>
<name>A0A820NY78_9BILA</name>
<dbReference type="SUPFAM" id="SSF51069">
    <property type="entry name" value="Carbonic anhydrase"/>
    <property type="match status" value="1"/>
</dbReference>
<accession>A0A820NY78</accession>
<evidence type="ECO:0000256" key="5">
    <source>
        <dbReference type="ARBA" id="ARBA00023239"/>
    </source>
</evidence>
<dbReference type="GO" id="GO:0008270">
    <property type="term" value="F:zinc ion binding"/>
    <property type="evidence" value="ECO:0007669"/>
    <property type="project" value="InterPro"/>
</dbReference>
<dbReference type="Pfam" id="PF00194">
    <property type="entry name" value="Carb_anhydrase"/>
    <property type="match status" value="1"/>
</dbReference>
<reference evidence="8" key="1">
    <citation type="submission" date="2021-02" db="EMBL/GenBank/DDBJ databases">
        <authorList>
            <person name="Nowell W R."/>
        </authorList>
    </citation>
    <scope>NUCLEOTIDE SEQUENCE</scope>
</reference>
<comment type="similarity">
    <text evidence="1">Belongs to the alpha-carbonic anhydrase family.</text>
</comment>
<dbReference type="InterPro" id="IPR023561">
    <property type="entry name" value="Carbonic_anhydrase_a-class"/>
</dbReference>
<dbReference type="PANTHER" id="PTHR18952:SF265">
    <property type="entry name" value="CARBONIC ANHYDRASE"/>
    <property type="match status" value="1"/>
</dbReference>
<dbReference type="PANTHER" id="PTHR18952">
    <property type="entry name" value="CARBONIC ANHYDRASE"/>
    <property type="match status" value="1"/>
</dbReference>
<evidence type="ECO:0000313" key="8">
    <source>
        <dbReference type="EMBL" id="CAF4396135.1"/>
    </source>
</evidence>
<keyword evidence="4" id="KW-0862">Zinc</keyword>
<dbReference type="AlphaFoldDB" id="A0A820NY78"/>
<feature type="domain" description="Alpha-carbonic anhydrase" evidence="7">
    <location>
        <begin position="1"/>
        <end position="64"/>
    </location>
</feature>
<evidence type="ECO:0000256" key="3">
    <source>
        <dbReference type="ARBA" id="ARBA00022723"/>
    </source>
</evidence>
<organism evidence="8 9">
    <name type="scientific">Adineta steineri</name>
    <dbReference type="NCBI Taxonomy" id="433720"/>
    <lineage>
        <taxon>Eukaryota</taxon>
        <taxon>Metazoa</taxon>
        <taxon>Spiralia</taxon>
        <taxon>Gnathifera</taxon>
        <taxon>Rotifera</taxon>
        <taxon>Eurotatoria</taxon>
        <taxon>Bdelloidea</taxon>
        <taxon>Adinetida</taxon>
        <taxon>Adinetidae</taxon>
        <taxon>Adineta</taxon>
    </lineage>
</organism>
<evidence type="ECO:0000256" key="2">
    <source>
        <dbReference type="ARBA" id="ARBA00012925"/>
    </source>
</evidence>